<feature type="compositionally biased region" description="Polar residues" evidence="1">
    <location>
        <begin position="184"/>
        <end position="199"/>
    </location>
</feature>
<name>A0A2N5VGN6_9BASI</name>
<gene>
    <name evidence="2" type="ORF">PCASD_03047</name>
</gene>
<proteinExistence type="predicted"/>
<evidence type="ECO:0000256" key="1">
    <source>
        <dbReference type="SAM" id="MobiDB-lite"/>
    </source>
</evidence>
<protein>
    <submittedName>
        <fullName evidence="2">Uncharacterized protein</fullName>
    </submittedName>
</protein>
<feature type="region of interest" description="Disordered" evidence="1">
    <location>
        <begin position="182"/>
        <end position="215"/>
    </location>
</feature>
<organism evidence="2 3">
    <name type="scientific">Puccinia coronata f. sp. avenae</name>
    <dbReference type="NCBI Taxonomy" id="200324"/>
    <lineage>
        <taxon>Eukaryota</taxon>
        <taxon>Fungi</taxon>
        <taxon>Dikarya</taxon>
        <taxon>Basidiomycota</taxon>
        <taxon>Pucciniomycotina</taxon>
        <taxon>Pucciniomycetes</taxon>
        <taxon>Pucciniales</taxon>
        <taxon>Pucciniaceae</taxon>
        <taxon>Puccinia</taxon>
    </lineage>
</organism>
<evidence type="ECO:0000313" key="3">
    <source>
        <dbReference type="Proteomes" id="UP000235392"/>
    </source>
</evidence>
<dbReference type="Proteomes" id="UP000235392">
    <property type="component" value="Unassembled WGS sequence"/>
</dbReference>
<feature type="region of interest" description="Disordered" evidence="1">
    <location>
        <begin position="98"/>
        <end position="146"/>
    </location>
</feature>
<sequence>MLENNAVFRALPQAAIPAPTFLKLHVQTENLNNLHCTGVGRRILATPGPSGAEGPGARWTSARTQESSAEALFQGLVDFLFTPQASLRDFRSDVQAHHSIDTSSSDASMARSKPTMYYPKRRVSPYNKTTLGSPKLSERSPEEISAFPDSRVAQLPEGQQREAVESNAARQIPVVFHSAADSHVPSTSAGASRQKNHSSIMEMRQNAKSPESTSEDGVIFHSNAPFTLLLFSSRFMPHRAARLMVDITAILPILPRHDLTEVPRRLQFARSSLAVGQWLQAVGQYYPQLFELSEDYLKKLSFVNVGNLRQLAHSAIQVRPKLSGAEAVLLRTAEGFLKPMPTAKQVIPHVVLAAMIVAASGTPFGSLPQILSGYLETIFYESFVDRVKSIVTAIQALRDVRKRNNTLKLSALTCFLVTGVRGLFLGPRTCSPSGAIQHVHLIALAGTAPAEIETFWYGTFNYICDLIHNNLNIGRSEEVNEVHLAREMARDFLRNWSSTKEPIPWLRSNTRMGIPPPINLNSI</sequence>
<comment type="caution">
    <text evidence="2">The sequence shown here is derived from an EMBL/GenBank/DDBJ whole genome shotgun (WGS) entry which is preliminary data.</text>
</comment>
<evidence type="ECO:0000313" key="2">
    <source>
        <dbReference type="EMBL" id="PLW49151.1"/>
    </source>
</evidence>
<dbReference type="AlphaFoldDB" id="A0A2N5VGN6"/>
<accession>A0A2N5VGN6</accession>
<reference evidence="2 3" key="1">
    <citation type="submission" date="2017-11" db="EMBL/GenBank/DDBJ databases">
        <title>De novo assembly and phasing of dikaryotic genomes from two isolates of Puccinia coronata f. sp. avenae, the causal agent of oat crown rust.</title>
        <authorList>
            <person name="Miller M.E."/>
            <person name="Zhang Y."/>
            <person name="Omidvar V."/>
            <person name="Sperschneider J."/>
            <person name="Schwessinger B."/>
            <person name="Raley C."/>
            <person name="Palmer J.M."/>
            <person name="Garnica D."/>
            <person name="Upadhyaya N."/>
            <person name="Rathjen J."/>
            <person name="Taylor J.M."/>
            <person name="Park R.F."/>
            <person name="Dodds P.N."/>
            <person name="Hirsch C.D."/>
            <person name="Kianian S.F."/>
            <person name="Figueroa M."/>
        </authorList>
    </citation>
    <scope>NUCLEOTIDE SEQUENCE [LARGE SCALE GENOMIC DNA]</scope>
    <source>
        <strain evidence="2">12SD80</strain>
    </source>
</reference>
<dbReference type="EMBL" id="PGCI01000018">
    <property type="protein sequence ID" value="PLW49151.1"/>
    <property type="molecule type" value="Genomic_DNA"/>
</dbReference>